<protein>
    <submittedName>
        <fullName evidence="1">Uncharacterized protein</fullName>
    </submittedName>
</protein>
<organism evidence="1 2">
    <name type="scientific">Serratia fonticola</name>
    <dbReference type="NCBI Taxonomy" id="47917"/>
    <lineage>
        <taxon>Bacteria</taxon>
        <taxon>Pseudomonadati</taxon>
        <taxon>Pseudomonadota</taxon>
        <taxon>Gammaproteobacteria</taxon>
        <taxon>Enterobacterales</taxon>
        <taxon>Yersiniaceae</taxon>
        <taxon>Serratia</taxon>
    </lineage>
</organism>
<dbReference type="Proteomes" id="UP000270487">
    <property type="component" value="Chromosome"/>
</dbReference>
<dbReference type="EMBL" id="LR134492">
    <property type="protein sequence ID" value="VEI62772.1"/>
    <property type="molecule type" value="Genomic_DNA"/>
</dbReference>
<dbReference type="AlphaFoldDB" id="A0A3S4YKP9"/>
<evidence type="ECO:0000313" key="1">
    <source>
        <dbReference type="EMBL" id="VEI62772.1"/>
    </source>
</evidence>
<gene>
    <name evidence="1" type="ORF">NCTC13193_00537</name>
</gene>
<proteinExistence type="predicted"/>
<reference evidence="1 2" key="1">
    <citation type="submission" date="2018-12" db="EMBL/GenBank/DDBJ databases">
        <authorList>
            <consortium name="Pathogen Informatics"/>
        </authorList>
    </citation>
    <scope>NUCLEOTIDE SEQUENCE [LARGE SCALE GENOMIC DNA]</scope>
    <source>
        <strain evidence="1 2">NCTC13193</strain>
    </source>
</reference>
<sequence>MPRQKGKSAILTKSVAHEYALSVREASQLSGNENVIKMMLF</sequence>
<accession>A0A3S4YKP9</accession>
<name>A0A3S4YKP9_SERFO</name>
<evidence type="ECO:0000313" key="2">
    <source>
        <dbReference type="Proteomes" id="UP000270487"/>
    </source>
</evidence>